<keyword evidence="1" id="KW-0175">Coiled coil</keyword>
<evidence type="ECO:0000313" key="3">
    <source>
        <dbReference type="Proteomes" id="UP000014500"/>
    </source>
</evidence>
<reference evidence="3" key="1">
    <citation type="submission" date="2011-05" db="EMBL/GenBank/DDBJ databases">
        <authorList>
            <person name="Richards S.R."/>
            <person name="Qu J."/>
            <person name="Jiang H."/>
            <person name="Jhangiani S.N."/>
            <person name="Agravi P."/>
            <person name="Goodspeed R."/>
            <person name="Gross S."/>
            <person name="Mandapat C."/>
            <person name="Jackson L."/>
            <person name="Mathew T."/>
            <person name="Pu L."/>
            <person name="Thornton R."/>
            <person name="Saada N."/>
            <person name="Wilczek-Boney K.B."/>
            <person name="Lee S."/>
            <person name="Kovar C."/>
            <person name="Wu Y."/>
            <person name="Scherer S.E."/>
            <person name="Worley K.C."/>
            <person name="Muzny D.M."/>
            <person name="Gibbs R."/>
        </authorList>
    </citation>
    <scope>NUCLEOTIDE SEQUENCE</scope>
    <source>
        <strain evidence="3">Brora</strain>
    </source>
</reference>
<dbReference type="EnsemblMetazoa" id="SMAR006517-RA">
    <property type="protein sequence ID" value="SMAR006517-PA"/>
    <property type="gene ID" value="SMAR006517"/>
</dbReference>
<evidence type="ECO:0000256" key="1">
    <source>
        <dbReference type="SAM" id="Coils"/>
    </source>
</evidence>
<reference evidence="2" key="2">
    <citation type="submission" date="2015-02" db="UniProtKB">
        <authorList>
            <consortium name="EnsemblMetazoa"/>
        </authorList>
    </citation>
    <scope>IDENTIFICATION</scope>
</reference>
<feature type="coiled-coil region" evidence="1">
    <location>
        <begin position="5"/>
        <end position="211"/>
    </location>
</feature>
<organism evidence="2 3">
    <name type="scientific">Strigamia maritima</name>
    <name type="common">European centipede</name>
    <name type="synonym">Geophilus maritimus</name>
    <dbReference type="NCBI Taxonomy" id="126957"/>
    <lineage>
        <taxon>Eukaryota</taxon>
        <taxon>Metazoa</taxon>
        <taxon>Ecdysozoa</taxon>
        <taxon>Arthropoda</taxon>
        <taxon>Myriapoda</taxon>
        <taxon>Chilopoda</taxon>
        <taxon>Pleurostigmophora</taxon>
        <taxon>Geophilomorpha</taxon>
        <taxon>Linotaeniidae</taxon>
        <taxon>Strigamia</taxon>
    </lineage>
</organism>
<evidence type="ECO:0000313" key="2">
    <source>
        <dbReference type="EnsemblMetazoa" id="SMAR006517-PA"/>
    </source>
</evidence>
<keyword evidence="3" id="KW-1185">Reference proteome</keyword>
<dbReference type="HOGENOM" id="CLU_772368_0_0_1"/>
<sequence>MLRDCQGLENDAANHESAIDELNVKFESKRADFILNVESVVRDRVKDLQKEVEMVTSEIHFLEQKRNKLLQTNKNLESDLILQVSLDRRNTSNVINDSILINQIDALRDELNQLNSEIDKFKARDIKVINELNDMYLDENLIEISLKSVEEELSVKNKQIDELQCELQTSTEETDIDCNLQIFSSNAKSLFSEVEEERAEGITELTELKEKYTSLKRCHEDIKLKINRMSQTKLLFDSRLDVCKENYLKYLQSMNFIISNKNKHLNDELSKLEILYNLNKDKHSTRNDGRNKSFYDGMILTIEKSLAEIAEQIEDKITEEMVLFEKCLTMKQAAFRMEKEILYRNNKNSTMKIINDSLL</sequence>
<dbReference type="AlphaFoldDB" id="T1IZ46"/>
<protein>
    <submittedName>
        <fullName evidence="2">Uncharacterized protein</fullName>
    </submittedName>
</protein>
<accession>T1IZ46</accession>
<dbReference type="Proteomes" id="UP000014500">
    <property type="component" value="Unassembled WGS sequence"/>
</dbReference>
<dbReference type="EMBL" id="AFFK01020383">
    <property type="status" value="NOT_ANNOTATED_CDS"/>
    <property type="molecule type" value="Genomic_DNA"/>
</dbReference>
<name>T1IZ46_STRMM</name>
<proteinExistence type="predicted"/>